<proteinExistence type="predicted"/>
<dbReference type="Gene3D" id="2.40.128.20">
    <property type="match status" value="3"/>
</dbReference>
<name>A0A0N1PFN6_PAPXU</name>
<dbReference type="Proteomes" id="UP000053268">
    <property type="component" value="Unassembled WGS sequence"/>
</dbReference>
<dbReference type="EMBL" id="KQ458456">
    <property type="protein sequence ID" value="KPJ05890.1"/>
    <property type="molecule type" value="Genomic_DNA"/>
</dbReference>
<dbReference type="GO" id="GO:0005737">
    <property type="term" value="C:cytoplasm"/>
    <property type="evidence" value="ECO:0007669"/>
    <property type="project" value="TreeGrafter"/>
</dbReference>
<dbReference type="InterPro" id="IPR000566">
    <property type="entry name" value="Lipocln_cytosolic_FA-bd_dom"/>
</dbReference>
<keyword evidence="2" id="KW-0449">Lipoprotein</keyword>
<dbReference type="InterPro" id="IPR012674">
    <property type="entry name" value="Calycin"/>
</dbReference>
<keyword evidence="3" id="KW-1185">Reference proteome</keyword>
<dbReference type="GO" id="GO:0006629">
    <property type="term" value="P:lipid metabolic process"/>
    <property type="evidence" value="ECO:0007669"/>
    <property type="project" value="TreeGrafter"/>
</dbReference>
<dbReference type="Pfam" id="PF00061">
    <property type="entry name" value="Lipocalin"/>
    <property type="match status" value="2"/>
</dbReference>
<dbReference type="SUPFAM" id="SSF50814">
    <property type="entry name" value="Lipocalins"/>
    <property type="match status" value="3"/>
</dbReference>
<dbReference type="AlphaFoldDB" id="A0A0N1PFN6"/>
<dbReference type="PANTHER" id="PTHR10612:SF34">
    <property type="entry name" value="APOLIPOPROTEIN D"/>
    <property type="match status" value="1"/>
</dbReference>
<protein>
    <submittedName>
        <fullName evidence="2">Apolipoprotein D</fullName>
    </submittedName>
</protein>
<gene>
    <name evidence="2" type="ORF">RR46_00268</name>
</gene>
<dbReference type="PANTHER" id="PTHR10612">
    <property type="entry name" value="APOLIPOPROTEIN D"/>
    <property type="match status" value="1"/>
</dbReference>
<accession>A0A0N1PFN6</accession>
<organism evidence="2 3">
    <name type="scientific">Papilio xuthus</name>
    <name type="common">Asian swallowtail butterfly</name>
    <dbReference type="NCBI Taxonomy" id="66420"/>
    <lineage>
        <taxon>Eukaryota</taxon>
        <taxon>Metazoa</taxon>
        <taxon>Ecdysozoa</taxon>
        <taxon>Arthropoda</taxon>
        <taxon>Hexapoda</taxon>
        <taxon>Insecta</taxon>
        <taxon>Pterygota</taxon>
        <taxon>Neoptera</taxon>
        <taxon>Endopterygota</taxon>
        <taxon>Lepidoptera</taxon>
        <taxon>Glossata</taxon>
        <taxon>Ditrysia</taxon>
        <taxon>Papilionoidea</taxon>
        <taxon>Papilionidae</taxon>
        <taxon>Papilioninae</taxon>
        <taxon>Papilio</taxon>
    </lineage>
</organism>
<feature type="domain" description="Lipocalin/cytosolic fatty-acid binding" evidence="1">
    <location>
        <begin position="85"/>
        <end position="168"/>
    </location>
</feature>
<dbReference type="GO" id="GO:0000302">
    <property type="term" value="P:response to reactive oxygen species"/>
    <property type="evidence" value="ECO:0007669"/>
    <property type="project" value="TreeGrafter"/>
</dbReference>
<reference evidence="2 3" key="1">
    <citation type="journal article" date="2015" name="Nat. Commun.">
        <title>Outbred genome sequencing and CRISPR/Cas9 gene editing in butterflies.</title>
        <authorList>
            <person name="Li X."/>
            <person name="Fan D."/>
            <person name="Zhang W."/>
            <person name="Liu G."/>
            <person name="Zhang L."/>
            <person name="Zhao L."/>
            <person name="Fang X."/>
            <person name="Chen L."/>
            <person name="Dong Y."/>
            <person name="Chen Y."/>
            <person name="Ding Y."/>
            <person name="Zhao R."/>
            <person name="Feng M."/>
            <person name="Zhu Y."/>
            <person name="Feng Y."/>
            <person name="Jiang X."/>
            <person name="Zhu D."/>
            <person name="Xiang H."/>
            <person name="Feng X."/>
            <person name="Li S."/>
            <person name="Wang J."/>
            <person name="Zhang G."/>
            <person name="Kronforst M.R."/>
            <person name="Wang W."/>
        </authorList>
    </citation>
    <scope>NUCLEOTIDE SEQUENCE [LARGE SCALE GENOMIC DNA]</scope>
    <source>
        <strain evidence="2">Ya'a_city_454_Px</strain>
        <tissue evidence="2">Whole body</tissue>
    </source>
</reference>
<feature type="domain" description="Lipocalin/cytosolic fatty-acid binding" evidence="1">
    <location>
        <begin position="3"/>
        <end position="75"/>
    </location>
</feature>
<evidence type="ECO:0000259" key="1">
    <source>
        <dbReference type="Pfam" id="PF00061"/>
    </source>
</evidence>
<evidence type="ECO:0000313" key="3">
    <source>
        <dbReference type="Proteomes" id="UP000053268"/>
    </source>
</evidence>
<sequence length="308" mass="34482">YLGRWRLIETYFTEQQSGTCNDATYTLNNNVVDVYNTQVINQQLDTINGTATLATTDGSAKLLVNFPGKRKFDTVPVYWRNTSTEQQSGTCNDATYTLNNNVVDVYNTQVINQQLDTINGTATLATTDGSAKLLVNFPGTSAPADYWVLDTDYDSYALVYSCRNINAQEQREVVIPFWILSINYNDFALAYSCINDGSDFRKIFSWKLSRTKQLSAAANTAMNSVMANNVVLDNQYYQAIDQSDRACFFLPDIPLGQPVVLPGQCNVNIPVVQNFNVARSKIMTGMKIYIDFSLKNPRIEDFPLATSL</sequence>
<evidence type="ECO:0000313" key="2">
    <source>
        <dbReference type="EMBL" id="KPJ05890.1"/>
    </source>
</evidence>
<feature type="non-terminal residue" evidence="2">
    <location>
        <position position="1"/>
    </location>
</feature>